<dbReference type="SUPFAM" id="SSF53098">
    <property type="entry name" value="Ribonuclease H-like"/>
    <property type="match status" value="1"/>
</dbReference>
<name>A0A6A3P2C3_9STRA</name>
<evidence type="ECO:0000313" key="2">
    <source>
        <dbReference type="EMBL" id="KAE9047792.1"/>
    </source>
</evidence>
<feature type="compositionally biased region" description="Polar residues" evidence="1">
    <location>
        <begin position="612"/>
        <end position="624"/>
    </location>
</feature>
<feature type="region of interest" description="Disordered" evidence="1">
    <location>
        <begin position="291"/>
        <end position="342"/>
    </location>
</feature>
<evidence type="ECO:0000256" key="1">
    <source>
        <dbReference type="SAM" id="MobiDB-lite"/>
    </source>
</evidence>
<feature type="region of interest" description="Disordered" evidence="1">
    <location>
        <begin position="612"/>
        <end position="635"/>
    </location>
</feature>
<dbReference type="Proteomes" id="UP000429607">
    <property type="component" value="Unassembled WGS sequence"/>
</dbReference>
<dbReference type="InterPro" id="IPR012337">
    <property type="entry name" value="RNaseH-like_sf"/>
</dbReference>
<dbReference type="AlphaFoldDB" id="A0A6A3P2C3"/>
<sequence>MYQFCGTQSLATSFYEASPSQSSIYASAKAEACTCMPGSSSWMEEDAKAAGQGVADAGKVPGVASTAEQVDETTGAALFDLSSYTGGAPLIPMGDGDAGVGGPSTDAAHGMFDQDVGSAQELMGKHSDADEKKMGRPSHPAWQFFVRGEKRNRFHHNAYCRFCTDNGENPIAVRGVSGNMIRHLQKCIYCPAEVVTQLKLLCAQKDAANFNKRHQSQSRSVDALMQENSPVLRKKARVSEDQGDGSVLQLRNAAERGSGTLAAKANGAQDTTGVEDFMPLPLPLLSSEMNGGLATGIPTSKPINYEESLSTPRKPSTPAKPPVRDATKEPSKSRAPQPYRSGELHIARPESNGIHADALNKLVVSSTVSARLPWDWVWAEQSDLMFGDLHSKIEPPTADLISSLGVASHEKQIMKMKDEQVGVTLAVNWWAAKYPRSSFVLLSLVNALGEATTWDLIDLGTEGTEPETLAEKLKGNLTDLRRRGIHVINIVADTALTYTASRLAVSSSEWTSLAIPVLPCFSHLLQILLGVVLTESDKAMETIDEVVELIRMFSNHRVLKVLRRECGDPDAVLHVPTQHNWYSFIEAVDSVRQYEDMIKIISSKVVQASSDSRDSTGLTLNRSRAPNPRKDSAGNTVDELAECGLSSAVIQTIQDPEFWENVVALSELMSPLKETYKMMVGTFTSSFSLSDIFYQFGRMHQQYGIILSDWEDTAGGGRSVQQARSLLQKVIDMWRLYDQPLMILGYTFNYNLQHPLLARHQPSLQWLSIGKYAKQYFRGWFCAASSTRNPSRLLALSDEAAAQFMEDILAFKERKYPFDAESMCDFDNPKFFYMLVSDSHPLMHMFGSRLFSFVTSTPRLGDVLPGKCFIPSAPSTTCPQQTLLPLLRMKLFAQTAMRPSKDLLGFVQSNRPKGAMASTACGDTHLHPESMTEPDEASAPFLQCFNSAGMAKMGESDDSLSPVDRIWNKKQWRAMAKEWKSHWQKETDISNQLQTSRVLDAFTPDLTLDQIFKDKLASRLPHDREDAVVDV</sequence>
<evidence type="ECO:0000313" key="3">
    <source>
        <dbReference type="Proteomes" id="UP000429607"/>
    </source>
</evidence>
<reference evidence="2 3" key="1">
    <citation type="submission" date="2018-09" db="EMBL/GenBank/DDBJ databases">
        <title>Genomic investigation of the strawberry pathogen Phytophthora fragariae indicates pathogenicity is determined by transcriptional variation in three key races.</title>
        <authorList>
            <person name="Adams T.M."/>
            <person name="Armitage A.D."/>
            <person name="Sobczyk M.K."/>
            <person name="Bates H.J."/>
            <person name="Dunwell J.M."/>
            <person name="Nellist C.F."/>
            <person name="Harrison R.J."/>
        </authorList>
    </citation>
    <scope>NUCLEOTIDE SEQUENCE [LARGE SCALE GENOMIC DNA]</scope>
    <source>
        <strain evidence="2 3">SCRP249</strain>
    </source>
</reference>
<feature type="compositionally biased region" description="Basic and acidic residues" evidence="1">
    <location>
        <begin position="322"/>
        <end position="332"/>
    </location>
</feature>
<organism evidence="2 3">
    <name type="scientific">Phytophthora rubi</name>
    <dbReference type="NCBI Taxonomy" id="129364"/>
    <lineage>
        <taxon>Eukaryota</taxon>
        <taxon>Sar</taxon>
        <taxon>Stramenopiles</taxon>
        <taxon>Oomycota</taxon>
        <taxon>Peronosporomycetes</taxon>
        <taxon>Peronosporales</taxon>
        <taxon>Peronosporaceae</taxon>
        <taxon>Phytophthora</taxon>
    </lineage>
</organism>
<proteinExistence type="predicted"/>
<feature type="compositionally biased region" description="Polar residues" evidence="1">
    <location>
        <begin position="297"/>
        <end position="314"/>
    </location>
</feature>
<comment type="caution">
    <text evidence="2">The sequence shown here is derived from an EMBL/GenBank/DDBJ whole genome shotgun (WGS) entry which is preliminary data.</text>
</comment>
<evidence type="ECO:0008006" key="4">
    <source>
        <dbReference type="Google" id="ProtNLM"/>
    </source>
</evidence>
<gene>
    <name evidence="2" type="ORF">PR001_g4072</name>
</gene>
<dbReference type="EMBL" id="QXFV01000159">
    <property type="protein sequence ID" value="KAE9047792.1"/>
    <property type="molecule type" value="Genomic_DNA"/>
</dbReference>
<protein>
    <recommendedName>
        <fullName evidence="4">BED-type domain-containing protein</fullName>
    </recommendedName>
</protein>
<accession>A0A6A3P2C3</accession>